<dbReference type="InterPro" id="IPR003399">
    <property type="entry name" value="Mce/MlaD"/>
</dbReference>
<feature type="transmembrane region" description="Helical" evidence="1">
    <location>
        <begin position="15"/>
        <end position="36"/>
    </location>
</feature>
<organism evidence="3">
    <name type="scientific">Digenea simplex</name>
    <name type="common">Marine red alga</name>
    <name type="synonym">Conferva simplex</name>
    <dbReference type="NCBI Taxonomy" id="945030"/>
    <lineage>
        <taxon>Eukaryota</taxon>
        <taxon>Rhodophyta</taxon>
        <taxon>Florideophyceae</taxon>
        <taxon>Rhodymeniophycidae</taxon>
        <taxon>Ceramiales</taxon>
        <taxon>Rhodomelaceae</taxon>
        <taxon>Polysiphonioideae</taxon>
        <taxon>Digenea</taxon>
    </lineage>
</organism>
<dbReference type="PANTHER" id="PTHR34675:SF1">
    <property type="entry name" value="PROTEIN TRIGALACTOSYLDIACYLGLYCEROL 2, CHLOROPLASTIC"/>
    <property type="match status" value="1"/>
</dbReference>
<dbReference type="InterPro" id="IPR039342">
    <property type="entry name" value="TGD2-like"/>
</dbReference>
<keyword evidence="1" id="KW-0812">Transmembrane</keyword>
<dbReference type="RefSeq" id="YP_009399667.1">
    <property type="nucleotide sequence ID" value="NC_035298.1"/>
</dbReference>
<keyword evidence="3" id="KW-0934">Plastid</keyword>
<evidence type="ECO:0000256" key="1">
    <source>
        <dbReference type="SAM" id="Phobius"/>
    </source>
</evidence>
<reference evidence="3" key="1">
    <citation type="journal article" date="2017" name="J. Phycol.">
        <title>Analysis of chloroplast genomes and a supermatrix inform reclassification of the Rhodomelaceae (Rhodophyta).</title>
        <authorList>
            <person name="Diaz-Tapia P."/>
            <person name="Maggs C.A."/>
            <person name="West J.A."/>
            <person name="Verbruggen H."/>
        </authorList>
    </citation>
    <scope>NUCLEOTIDE SEQUENCE</scope>
    <source>
        <strain evidence="3">PD1820</strain>
    </source>
</reference>
<protein>
    <recommendedName>
        <fullName evidence="2">Mce/MlaD domain-containing protein</fullName>
    </recommendedName>
</protein>
<proteinExistence type="predicted"/>
<evidence type="ECO:0000313" key="3">
    <source>
        <dbReference type="EMBL" id="ARW69486.1"/>
    </source>
</evidence>
<keyword evidence="3" id="KW-0150">Chloroplast</keyword>
<geneLocation type="chloroplast" evidence="3"/>
<keyword evidence="1" id="KW-1133">Transmembrane helix</keyword>
<feature type="transmembrane region" description="Helical" evidence="1">
    <location>
        <begin position="194"/>
        <end position="217"/>
    </location>
</feature>
<name>A0A1Z1MU48_DIGSM</name>
<keyword evidence="1" id="KW-0472">Membrane</keyword>
<dbReference type="EMBL" id="MF101465">
    <property type="protein sequence ID" value="ARW69486.1"/>
    <property type="molecule type" value="Genomic_DNA"/>
</dbReference>
<feature type="domain" description="Mce/MlaD" evidence="2">
    <location>
        <begin position="44"/>
        <end position="119"/>
    </location>
</feature>
<dbReference type="PANTHER" id="PTHR34675">
    <property type="entry name" value="PROTEIN TRIGALACTOSYLDIACYLGLYCEROL 2, CHLOROPLASTIC"/>
    <property type="match status" value="1"/>
</dbReference>
<gene>
    <name evidence="3" type="primary">ycf22</name>
</gene>
<sequence>MKNVLHFISSYLNKLLYKVLNILIFIFFISIVILSLRNFKKKIGYELFVELNNAYGLKKGTNVNFRGVKVGYVSHISIQLNKVVILLRINSANMLIPKKSIIEVNQIGLFNDLVVDITPLIHTETTIEGLNALSPDCLMSTFICSDFYVKGYKGLNYDDLVRATTRISQRFDDPRFFHLFYLLLQNGIDISDEFIIFINSLSCLLTELIPLILYKYIF</sequence>
<accession>A0A1Z1MU48</accession>
<dbReference type="GeneID" id="33362167"/>
<evidence type="ECO:0000259" key="2">
    <source>
        <dbReference type="Pfam" id="PF02470"/>
    </source>
</evidence>
<dbReference type="Pfam" id="PF02470">
    <property type="entry name" value="MlaD"/>
    <property type="match status" value="1"/>
</dbReference>
<dbReference type="AlphaFoldDB" id="A0A1Z1MU48"/>